<dbReference type="AlphaFoldDB" id="A0A1I0MAJ3"/>
<dbReference type="Proteomes" id="UP000199701">
    <property type="component" value="Unassembled WGS sequence"/>
</dbReference>
<evidence type="ECO:0000256" key="1">
    <source>
        <dbReference type="SAM" id="Phobius"/>
    </source>
</evidence>
<evidence type="ECO:0000313" key="3">
    <source>
        <dbReference type="Proteomes" id="UP000199701"/>
    </source>
</evidence>
<name>A0A1I0MAJ3_9FIRM</name>
<evidence type="ECO:0000313" key="2">
    <source>
        <dbReference type="EMBL" id="SEV85128.1"/>
    </source>
</evidence>
<proteinExistence type="predicted"/>
<sequence length="164" mass="17994">MVIEVNKDVDRYQESVAFGLSAKQLIFSAASLISGSGIVLLLYPYIGITGSAYVAIPVVAPIALGGFYSYNGMSFYNVMQRKLHMMFGNKALVYVSTESEASIKTYQVVEVGKCKKSVRPVEQNQNKKQEEFEAMKKKMKSIMIGCIAAVALAVAGTVVYKIFH</sequence>
<feature type="transmembrane region" description="Helical" evidence="1">
    <location>
        <begin position="52"/>
        <end position="76"/>
    </location>
</feature>
<protein>
    <submittedName>
        <fullName evidence="2">PrgI family protein</fullName>
    </submittedName>
</protein>
<dbReference type="STRING" id="99656.SAMN05421659_101334"/>
<dbReference type="RefSeq" id="WP_092449906.1">
    <property type="nucleotide sequence ID" value="NZ_FOJI01000001.1"/>
</dbReference>
<feature type="transmembrane region" description="Helical" evidence="1">
    <location>
        <begin position="25"/>
        <end position="46"/>
    </location>
</feature>
<organism evidence="2 3">
    <name type="scientific">[Clostridium] fimetarium</name>
    <dbReference type="NCBI Taxonomy" id="99656"/>
    <lineage>
        <taxon>Bacteria</taxon>
        <taxon>Bacillati</taxon>
        <taxon>Bacillota</taxon>
        <taxon>Clostridia</taxon>
        <taxon>Lachnospirales</taxon>
        <taxon>Lachnospiraceae</taxon>
    </lineage>
</organism>
<keyword evidence="1" id="KW-0812">Transmembrane</keyword>
<dbReference type="InterPro" id="IPR024414">
    <property type="entry name" value="Uncharacterised_PrgI"/>
</dbReference>
<keyword evidence="1" id="KW-0472">Membrane</keyword>
<feature type="transmembrane region" description="Helical" evidence="1">
    <location>
        <begin position="142"/>
        <end position="163"/>
    </location>
</feature>
<keyword evidence="3" id="KW-1185">Reference proteome</keyword>
<gene>
    <name evidence="2" type="ORF">SAMN05421659_101334</name>
</gene>
<dbReference type="Pfam" id="PF12666">
    <property type="entry name" value="PrgI"/>
    <property type="match status" value="1"/>
</dbReference>
<reference evidence="2 3" key="1">
    <citation type="submission" date="2016-10" db="EMBL/GenBank/DDBJ databases">
        <authorList>
            <person name="de Groot N.N."/>
        </authorList>
    </citation>
    <scope>NUCLEOTIDE SEQUENCE [LARGE SCALE GENOMIC DNA]</scope>
    <source>
        <strain evidence="2 3">DSM 9179</strain>
    </source>
</reference>
<dbReference type="EMBL" id="FOJI01000001">
    <property type="protein sequence ID" value="SEV85128.1"/>
    <property type="molecule type" value="Genomic_DNA"/>
</dbReference>
<keyword evidence="1" id="KW-1133">Transmembrane helix</keyword>
<accession>A0A1I0MAJ3</accession>
<dbReference type="OrthoDB" id="2060747at2"/>